<gene>
    <name evidence="8" type="ORF">MONBRDRAFT_32987</name>
</gene>
<feature type="signal peptide" evidence="6">
    <location>
        <begin position="1"/>
        <end position="24"/>
    </location>
</feature>
<dbReference type="Gene3D" id="3.30.230.10">
    <property type="match status" value="1"/>
</dbReference>
<dbReference type="InterPro" id="IPR000795">
    <property type="entry name" value="T_Tr_GTP-bd_dom"/>
</dbReference>
<dbReference type="AlphaFoldDB" id="A9V2W3"/>
<evidence type="ECO:0000256" key="6">
    <source>
        <dbReference type="SAM" id="SignalP"/>
    </source>
</evidence>
<feature type="domain" description="Tr-type G" evidence="7">
    <location>
        <begin position="599"/>
        <end position="876"/>
    </location>
</feature>
<dbReference type="InterPro" id="IPR009022">
    <property type="entry name" value="EFG_III"/>
</dbReference>
<dbReference type="InParanoid" id="A9V2W3"/>
<accession>A9V2W3</accession>
<dbReference type="InterPro" id="IPR041095">
    <property type="entry name" value="EFG_II"/>
</dbReference>
<dbReference type="SUPFAM" id="SSF54980">
    <property type="entry name" value="EF-G C-terminal domain-like"/>
    <property type="match status" value="2"/>
</dbReference>
<dbReference type="CDD" id="cd21510">
    <property type="entry name" value="agarase_cat"/>
    <property type="match status" value="1"/>
</dbReference>
<dbReference type="RefSeq" id="XP_001747159.1">
    <property type="nucleotide sequence ID" value="XM_001747107.1"/>
</dbReference>
<dbReference type="NCBIfam" id="TIGR00231">
    <property type="entry name" value="small_GTP"/>
    <property type="match status" value="1"/>
</dbReference>
<dbReference type="Gene3D" id="3.30.70.240">
    <property type="match status" value="1"/>
</dbReference>
<keyword evidence="9" id="KW-1185">Reference proteome</keyword>
<dbReference type="InterPro" id="IPR027417">
    <property type="entry name" value="P-loop_NTPase"/>
</dbReference>
<dbReference type="PRINTS" id="PR00315">
    <property type="entry name" value="ELONGATNFCT"/>
</dbReference>
<dbReference type="Gene3D" id="3.40.50.300">
    <property type="entry name" value="P-loop containing nucleotide triphosphate hydrolases"/>
    <property type="match status" value="1"/>
</dbReference>
<keyword evidence="4" id="KW-0496">Mitochondrion</keyword>
<dbReference type="CDD" id="cd16262">
    <property type="entry name" value="EFG_III"/>
    <property type="match status" value="1"/>
</dbReference>
<evidence type="ECO:0000256" key="4">
    <source>
        <dbReference type="ARBA" id="ARBA00023128"/>
    </source>
</evidence>
<dbReference type="PROSITE" id="PS00301">
    <property type="entry name" value="G_TR_1"/>
    <property type="match status" value="1"/>
</dbReference>
<dbReference type="InterPro" id="IPR035647">
    <property type="entry name" value="EFG_III/V"/>
</dbReference>
<dbReference type="FunFam" id="3.30.70.240:FF:000001">
    <property type="entry name" value="Elongation factor G"/>
    <property type="match status" value="1"/>
</dbReference>
<dbReference type="PANTHER" id="PTHR43261:SF1">
    <property type="entry name" value="RIBOSOME-RELEASING FACTOR 2, MITOCHONDRIAL"/>
    <property type="match status" value="1"/>
</dbReference>
<evidence type="ECO:0000256" key="5">
    <source>
        <dbReference type="ARBA" id="ARBA00023134"/>
    </source>
</evidence>
<keyword evidence="1" id="KW-0547">Nucleotide-binding</keyword>
<dbReference type="InterPro" id="IPR031157">
    <property type="entry name" value="G_TR_CS"/>
</dbReference>
<dbReference type="KEGG" id="mbr:MONBRDRAFT_32987"/>
<evidence type="ECO:0000313" key="8">
    <source>
        <dbReference type="EMBL" id="EDQ88083.1"/>
    </source>
</evidence>
<dbReference type="InterPro" id="IPR005225">
    <property type="entry name" value="Small_GTP-bd"/>
</dbReference>
<dbReference type="CDD" id="cd03713">
    <property type="entry name" value="EFG_mtEFG_C"/>
    <property type="match status" value="1"/>
</dbReference>
<dbReference type="InterPro" id="IPR020568">
    <property type="entry name" value="Ribosomal_Su5_D2-typ_SF"/>
</dbReference>
<dbReference type="GO" id="GO:0003924">
    <property type="term" value="F:GTPase activity"/>
    <property type="evidence" value="ECO:0000318"/>
    <property type="project" value="GO_Central"/>
</dbReference>
<dbReference type="PANTHER" id="PTHR43261">
    <property type="entry name" value="TRANSLATION ELONGATION FACTOR G-RELATED"/>
    <property type="match status" value="1"/>
</dbReference>
<dbReference type="GO" id="GO:0005759">
    <property type="term" value="C:mitochondrial matrix"/>
    <property type="evidence" value="ECO:0007669"/>
    <property type="project" value="UniProtKB-ARBA"/>
</dbReference>
<dbReference type="Pfam" id="PF14492">
    <property type="entry name" value="EFG_III"/>
    <property type="match status" value="1"/>
</dbReference>
<dbReference type="GO" id="GO:0005525">
    <property type="term" value="F:GTP binding"/>
    <property type="evidence" value="ECO:0007669"/>
    <property type="project" value="UniProtKB-KW"/>
</dbReference>
<keyword evidence="2" id="KW-0251">Elongation factor</keyword>
<reference evidence="8 9" key="1">
    <citation type="journal article" date="2008" name="Nature">
        <title>The genome of the choanoflagellate Monosiga brevicollis and the origin of metazoans.</title>
        <authorList>
            <consortium name="JGI Sequencing"/>
            <person name="King N."/>
            <person name="Westbrook M.J."/>
            <person name="Young S.L."/>
            <person name="Kuo A."/>
            <person name="Abedin M."/>
            <person name="Chapman J."/>
            <person name="Fairclough S."/>
            <person name="Hellsten U."/>
            <person name="Isogai Y."/>
            <person name="Letunic I."/>
            <person name="Marr M."/>
            <person name="Pincus D."/>
            <person name="Putnam N."/>
            <person name="Rokas A."/>
            <person name="Wright K.J."/>
            <person name="Zuzow R."/>
            <person name="Dirks W."/>
            <person name="Good M."/>
            <person name="Goodstein D."/>
            <person name="Lemons D."/>
            <person name="Li W."/>
            <person name="Lyons J.B."/>
            <person name="Morris A."/>
            <person name="Nichols S."/>
            <person name="Richter D.J."/>
            <person name="Salamov A."/>
            <person name="Bork P."/>
            <person name="Lim W.A."/>
            <person name="Manning G."/>
            <person name="Miller W.T."/>
            <person name="McGinnis W."/>
            <person name="Shapiro H."/>
            <person name="Tjian R."/>
            <person name="Grigoriev I.V."/>
            <person name="Rokhsar D."/>
        </authorList>
    </citation>
    <scope>NUCLEOTIDE SEQUENCE [LARGE SCALE GENOMIC DNA]</scope>
    <source>
        <strain evidence="9">MX1 / ATCC 50154</strain>
    </source>
</reference>
<dbReference type="FunFam" id="2.40.30.10:FF:000354">
    <property type="entry name" value="Predicted protein"/>
    <property type="match status" value="1"/>
</dbReference>
<dbReference type="GO" id="GO:0032543">
    <property type="term" value="P:mitochondrial translation"/>
    <property type="evidence" value="ECO:0000318"/>
    <property type="project" value="GO_Central"/>
</dbReference>
<evidence type="ECO:0000259" key="7">
    <source>
        <dbReference type="PROSITE" id="PS51722"/>
    </source>
</evidence>
<dbReference type="InterPro" id="IPR017853">
    <property type="entry name" value="GH"/>
</dbReference>
<dbReference type="SMART" id="SM00838">
    <property type="entry name" value="EFG_C"/>
    <property type="match status" value="1"/>
</dbReference>
<dbReference type="Gene3D" id="3.20.20.80">
    <property type="entry name" value="Glycosidases"/>
    <property type="match status" value="1"/>
</dbReference>
<evidence type="ECO:0000256" key="2">
    <source>
        <dbReference type="ARBA" id="ARBA00022768"/>
    </source>
</evidence>
<dbReference type="FunCoup" id="A9V2W3">
    <property type="interactions" value="326"/>
</dbReference>
<keyword evidence="3" id="KW-0648">Protein biosynthesis</keyword>
<dbReference type="SUPFAM" id="SSF50447">
    <property type="entry name" value="Translation proteins"/>
    <property type="match status" value="1"/>
</dbReference>
<dbReference type="InterPro" id="IPR000640">
    <property type="entry name" value="EFG_V-like"/>
</dbReference>
<dbReference type="GO" id="GO:0032790">
    <property type="term" value="P:ribosome disassembly"/>
    <property type="evidence" value="ECO:0000318"/>
    <property type="project" value="GO_Central"/>
</dbReference>
<dbReference type="InterPro" id="IPR035649">
    <property type="entry name" value="EFG_V"/>
</dbReference>
<evidence type="ECO:0000256" key="1">
    <source>
        <dbReference type="ARBA" id="ARBA00022741"/>
    </source>
</evidence>
<dbReference type="PROSITE" id="PS51722">
    <property type="entry name" value="G_TR_2"/>
    <property type="match status" value="1"/>
</dbReference>
<dbReference type="eggNOG" id="KOG0464">
    <property type="taxonomic scope" value="Eukaryota"/>
</dbReference>
<dbReference type="FunFam" id="3.40.50.300:FF:000514">
    <property type="entry name" value="Ribosome-releasing factor 2, mitochondrial"/>
    <property type="match status" value="1"/>
</dbReference>
<dbReference type="GeneID" id="5892361"/>
<feature type="chain" id="PRO_5002745217" description="Tr-type G domain-containing protein" evidence="6">
    <location>
        <begin position="25"/>
        <end position="1263"/>
    </location>
</feature>
<dbReference type="SUPFAM" id="SSF54211">
    <property type="entry name" value="Ribosomal protein S5 domain 2-like"/>
    <property type="match status" value="1"/>
</dbReference>
<dbReference type="SUPFAM" id="SSF52540">
    <property type="entry name" value="P-loop containing nucleoside triphosphate hydrolases"/>
    <property type="match status" value="1"/>
</dbReference>
<dbReference type="Gene3D" id="3.30.70.870">
    <property type="entry name" value="Elongation Factor G (Translational Gtpase), domain 3"/>
    <property type="match status" value="1"/>
</dbReference>
<dbReference type="SUPFAM" id="SSF51445">
    <property type="entry name" value="(Trans)glycosidases"/>
    <property type="match status" value="1"/>
</dbReference>
<evidence type="ECO:0000313" key="9">
    <source>
        <dbReference type="Proteomes" id="UP000001357"/>
    </source>
</evidence>
<dbReference type="FunFam" id="3.30.70.870:FF:000001">
    <property type="entry name" value="Elongation factor G"/>
    <property type="match status" value="1"/>
</dbReference>
<dbReference type="InterPro" id="IPR009000">
    <property type="entry name" value="Transl_B-barrel_sf"/>
</dbReference>
<dbReference type="InterPro" id="IPR014721">
    <property type="entry name" value="Ribsml_uS5_D2-typ_fold_subgr"/>
</dbReference>
<keyword evidence="5" id="KW-0342">GTP-binding</keyword>
<organism evidence="8 9">
    <name type="scientific">Monosiga brevicollis</name>
    <name type="common">Choanoflagellate</name>
    <dbReference type="NCBI Taxonomy" id="81824"/>
    <lineage>
        <taxon>Eukaryota</taxon>
        <taxon>Choanoflagellata</taxon>
        <taxon>Craspedida</taxon>
        <taxon>Salpingoecidae</taxon>
        <taxon>Monosiga</taxon>
    </lineage>
</organism>
<sequence length="1263" mass="138201">MMVMVRPWPWLFLSLVALASFAATRPIVVVTIAPNALTHRSAERTSSSVDRRQAFNIHANPSGAWNSTLTARYQGLERASLGRDFAVSYTMSQSRPNASNPNLVDRSHLRAYCTTVAPRHLNNWTGPHIDNYYPATGTGYVPLNDQGAADFWSAYVANCLYPTNQSVRYLEVANECDVHLAEVNRTWKQLIALHQAIADRIHHDYPPTPTASFLVGGPTLAFPEFQLKNFRVWNETTVPFLQLAPSIDYLTYHVYSTQRSQDPSDTVPRAGSNVLALVDLMAASSLHYQQRLLPQVISEYGLSFEPDAVFYSSASQWNVLREINNKLLRWLQQPALVQKAVPFILDGATWYRPPNASYSYPYALWRNVSGTYQDTYLALFYPLWRDFEGAWLTATSSSASLPVVAATNASHLFVALHNDLAINTPVQLQFPQLNLSHGEARCLQWSAPEQAPILVATSVSSSPIDGTASLNLTPNATCIISWLRQSELHRTVTEYTMYDSAHIVTPVAANATAQAQLSLPAPRPLDATFVAGPLPLPLHLLGSGVTLLNVTVQFRCDGYLAVLGGRAPRPLSAGMFALSRRAVRHAKTQASDPNDIQLSHVRNVGIVAHIDAGKTTTTERMLCLAGVTRVIGTVDDGNTQMDYLKDERERGITIVSAATTFHWGSTQFNLIDTPGHVDFTLEVERALRVLDGAVLVLDGVAGVEAQTIKVMSQADRYNVPVIAFVNKLDRLGADFSMTVDSVRNKLKRNPLVLQVPVTSPEGGLEVVVDLVHAREYRWNNGAMTVEALGPAQQSIFSEGRAALVDALTLVDEELAEELLEVDDLDTDAIGPEQLTAALRRVTLAREGLPILCGAARREKGVEPLLDAMADYLPSPLDRPPVELLLENEVMTLPAEDQQPLSALAFKVVQDPHRGPIVFARIYSGVLHSRAVLVNSTRQVKERATRVMRIHADSKPKKLLTARLHGINIPEPVFSCVVEPETVSAQASLDAALAAMIREDPSLRVHVDEETGQTVLSGMGELHLEIVRSRLLEEYKVVVEAGKLRVAYRERVGAPMTVTRELTRNIQGVDMSATATVTVEPTPDTTHPDPVLAPGVRARIVEAFGEQEAVTLETLVSAARAAMSRGAFMGYPMRNSRLIVKDLDFAIGVPASLLANALVNAARQALREGGCELLQPIMALRVEVPDEMVGNVLNDLSSNRMAAVGDLSSLGDMRIVEAEVPISTMIGYAAALRSVTHGRGSFHMHFQDYAPVPQAQALAIKQGL</sequence>
<keyword evidence="6" id="KW-0732">Signal</keyword>
<dbReference type="Proteomes" id="UP000001357">
    <property type="component" value="Unassembled WGS sequence"/>
</dbReference>
<dbReference type="EMBL" id="CH991556">
    <property type="protein sequence ID" value="EDQ88083.1"/>
    <property type="molecule type" value="Genomic_DNA"/>
</dbReference>
<dbReference type="Gene3D" id="2.40.30.10">
    <property type="entry name" value="Translation factors"/>
    <property type="match status" value="1"/>
</dbReference>
<protein>
    <recommendedName>
        <fullName evidence="7">Tr-type G domain-containing protein</fullName>
    </recommendedName>
</protein>
<evidence type="ECO:0000256" key="3">
    <source>
        <dbReference type="ARBA" id="ARBA00022917"/>
    </source>
</evidence>
<dbReference type="STRING" id="81824.A9V2W3"/>
<dbReference type="Pfam" id="PF00679">
    <property type="entry name" value="EFG_C"/>
    <property type="match status" value="1"/>
</dbReference>
<proteinExistence type="predicted"/>
<dbReference type="GO" id="GO:0003746">
    <property type="term" value="F:translation elongation factor activity"/>
    <property type="evidence" value="ECO:0007669"/>
    <property type="project" value="UniProtKB-KW"/>
</dbReference>
<dbReference type="Pfam" id="PF00009">
    <property type="entry name" value="GTP_EFTU"/>
    <property type="match status" value="1"/>
</dbReference>
<name>A9V2W3_MONBE</name>